<dbReference type="EMBL" id="JRES01000932">
    <property type="protein sequence ID" value="KNC27170.1"/>
    <property type="molecule type" value="Genomic_DNA"/>
</dbReference>
<protein>
    <submittedName>
        <fullName evidence="2">Uncharacterized protein</fullName>
    </submittedName>
</protein>
<keyword evidence="3" id="KW-1185">Reference proteome</keyword>
<evidence type="ECO:0000313" key="2">
    <source>
        <dbReference type="EMBL" id="KNC27170.1"/>
    </source>
</evidence>
<sequence length="431" mass="50152">MNTKYQPPKSPYHKHEFNTCTEPTSFDPLFMENINDVADTLVEIMIICGIHRCKAKASKSTIIKAFQFYDIKRHRFDVAIENEKGISRNDMICNFQCKCMMTYIEALLAYGIVKRAVKAFYHGTPDFSIRSPITEAVILKEQEFIWQHAATRTVQLFEPYEHIFFNAHQNYAQLIVKIYKELHNRIKSRADPVLIEDYHPRGCVKKVVIGTKSPPKLDGEKPRCVEKCGKIEEMKNYIKNLPDKKFPLKNVSKSCEFIFDYKKLSPSPPPLPPSEAQTNIKKTAKKYEVNLPRCYQCNCPKLICDCDIETDTGILAIECSQGPYQCQWVRIDKNDKPDPCIEKREFHQCPIDCPTSESSSEEDENQWCECSEGNESDENRETVEEQDFEETDNEESFERLMPKNLPKRKSTYECEKREISKLPIMKFQVVN</sequence>
<dbReference type="Proteomes" id="UP000037069">
    <property type="component" value="Unassembled WGS sequence"/>
</dbReference>
<comment type="caution">
    <text evidence="2">The sequence shown here is derived from an EMBL/GenBank/DDBJ whole genome shotgun (WGS) entry which is preliminary data.</text>
</comment>
<organism evidence="2 3">
    <name type="scientific">Lucilia cuprina</name>
    <name type="common">Green bottle fly</name>
    <name type="synonym">Australian sheep blowfly</name>
    <dbReference type="NCBI Taxonomy" id="7375"/>
    <lineage>
        <taxon>Eukaryota</taxon>
        <taxon>Metazoa</taxon>
        <taxon>Ecdysozoa</taxon>
        <taxon>Arthropoda</taxon>
        <taxon>Hexapoda</taxon>
        <taxon>Insecta</taxon>
        <taxon>Pterygota</taxon>
        <taxon>Neoptera</taxon>
        <taxon>Endopterygota</taxon>
        <taxon>Diptera</taxon>
        <taxon>Brachycera</taxon>
        <taxon>Muscomorpha</taxon>
        <taxon>Oestroidea</taxon>
        <taxon>Calliphoridae</taxon>
        <taxon>Luciliinae</taxon>
        <taxon>Lucilia</taxon>
    </lineage>
</organism>
<proteinExistence type="predicted"/>
<evidence type="ECO:0000313" key="3">
    <source>
        <dbReference type="Proteomes" id="UP000037069"/>
    </source>
</evidence>
<feature type="region of interest" description="Disordered" evidence="1">
    <location>
        <begin position="354"/>
        <end position="402"/>
    </location>
</feature>
<dbReference type="OrthoDB" id="8013409at2759"/>
<name>A0A0L0C4E0_LUCCU</name>
<dbReference type="AlphaFoldDB" id="A0A0L0C4E0"/>
<dbReference type="OMA" id="YKVKWYR"/>
<reference evidence="2 3" key="1">
    <citation type="journal article" date="2015" name="Nat. Commun.">
        <title>Lucilia cuprina genome unlocks parasitic fly biology to underpin future interventions.</title>
        <authorList>
            <person name="Anstead C.A."/>
            <person name="Korhonen P.K."/>
            <person name="Young N.D."/>
            <person name="Hall R.S."/>
            <person name="Jex A.R."/>
            <person name="Murali S.C."/>
            <person name="Hughes D.S."/>
            <person name="Lee S.F."/>
            <person name="Perry T."/>
            <person name="Stroehlein A.J."/>
            <person name="Ansell B.R."/>
            <person name="Breugelmans B."/>
            <person name="Hofmann A."/>
            <person name="Qu J."/>
            <person name="Dugan S."/>
            <person name="Lee S.L."/>
            <person name="Chao H."/>
            <person name="Dinh H."/>
            <person name="Han Y."/>
            <person name="Doddapaneni H.V."/>
            <person name="Worley K.C."/>
            <person name="Muzny D.M."/>
            <person name="Ioannidis P."/>
            <person name="Waterhouse R.M."/>
            <person name="Zdobnov E.M."/>
            <person name="James P.J."/>
            <person name="Bagnall N.H."/>
            <person name="Kotze A.C."/>
            <person name="Gibbs R.A."/>
            <person name="Richards S."/>
            <person name="Batterham P."/>
            <person name="Gasser R.B."/>
        </authorList>
    </citation>
    <scope>NUCLEOTIDE SEQUENCE [LARGE SCALE GENOMIC DNA]</scope>
    <source>
        <strain evidence="2 3">LS</strain>
        <tissue evidence="2">Full body</tissue>
    </source>
</reference>
<feature type="compositionally biased region" description="Acidic residues" evidence="1">
    <location>
        <begin position="384"/>
        <end position="395"/>
    </location>
</feature>
<feature type="compositionally biased region" description="Acidic residues" evidence="1">
    <location>
        <begin position="359"/>
        <end position="376"/>
    </location>
</feature>
<gene>
    <name evidence="2" type="ORF">FF38_13843</name>
</gene>
<evidence type="ECO:0000256" key="1">
    <source>
        <dbReference type="SAM" id="MobiDB-lite"/>
    </source>
</evidence>
<accession>A0A0L0C4E0</accession>